<sequence>MVCDSPRLIYVKNCDILHLFPMLTMGDNIHMLHLLLPSSQTQNGGNRWSGMTIQTLKMFNPFGSMKAAKEVEYIIKVEEIAKDGIKKGGNNVNKTNDGAWKAAKIFPKSLNKVMDEVKSIEELGAKARGYHKAPSTIYA</sequence>
<dbReference type="AlphaFoldDB" id="A0A7J9IAK0"/>
<evidence type="ECO:0000313" key="1">
    <source>
        <dbReference type="EMBL" id="MBA0819152.1"/>
    </source>
</evidence>
<reference evidence="1 2" key="1">
    <citation type="journal article" date="2019" name="Genome Biol. Evol.">
        <title>Insights into the evolution of the New World diploid cottons (Gossypium, subgenus Houzingenia) based on genome sequencing.</title>
        <authorList>
            <person name="Grover C.E."/>
            <person name="Arick M.A. 2nd"/>
            <person name="Thrash A."/>
            <person name="Conover J.L."/>
            <person name="Sanders W.S."/>
            <person name="Peterson D.G."/>
            <person name="Frelichowski J.E."/>
            <person name="Scheffler J.A."/>
            <person name="Scheffler B.E."/>
            <person name="Wendel J.F."/>
        </authorList>
    </citation>
    <scope>NUCLEOTIDE SEQUENCE [LARGE SCALE GENOMIC DNA]</scope>
    <source>
        <strain evidence="1">0</strain>
        <tissue evidence="1">Leaf</tissue>
    </source>
</reference>
<organism evidence="1 2">
    <name type="scientific">Gossypium harknessii</name>
    <dbReference type="NCBI Taxonomy" id="34285"/>
    <lineage>
        <taxon>Eukaryota</taxon>
        <taxon>Viridiplantae</taxon>
        <taxon>Streptophyta</taxon>
        <taxon>Embryophyta</taxon>
        <taxon>Tracheophyta</taxon>
        <taxon>Spermatophyta</taxon>
        <taxon>Magnoliopsida</taxon>
        <taxon>eudicotyledons</taxon>
        <taxon>Gunneridae</taxon>
        <taxon>Pentapetalae</taxon>
        <taxon>rosids</taxon>
        <taxon>malvids</taxon>
        <taxon>Malvales</taxon>
        <taxon>Malvaceae</taxon>
        <taxon>Malvoideae</taxon>
        <taxon>Gossypium</taxon>
    </lineage>
</organism>
<evidence type="ECO:0000313" key="2">
    <source>
        <dbReference type="Proteomes" id="UP000593560"/>
    </source>
</evidence>
<name>A0A7J9IAK0_9ROSI</name>
<dbReference type="Proteomes" id="UP000593560">
    <property type="component" value="Unassembled WGS sequence"/>
</dbReference>
<protein>
    <submittedName>
        <fullName evidence="1">Uncharacterized protein</fullName>
    </submittedName>
</protein>
<proteinExistence type="predicted"/>
<keyword evidence="2" id="KW-1185">Reference proteome</keyword>
<gene>
    <name evidence="1" type="ORF">Gohar_021571</name>
</gene>
<dbReference type="EMBL" id="JABFAD010328112">
    <property type="protein sequence ID" value="MBA0819152.1"/>
    <property type="molecule type" value="Genomic_DNA"/>
</dbReference>
<comment type="caution">
    <text evidence="1">The sequence shown here is derived from an EMBL/GenBank/DDBJ whole genome shotgun (WGS) entry which is preliminary data.</text>
</comment>
<dbReference type="OrthoDB" id="10497416at2759"/>
<accession>A0A7J9IAK0</accession>